<comment type="subcellular location">
    <subcellularLocation>
        <location evidence="1">Cell membrane</location>
        <topology evidence="1">Peripheral membrane protein</topology>
    </subcellularLocation>
</comment>
<dbReference type="GO" id="GO:0019350">
    <property type="term" value="P:teichoic acid biosynthetic process"/>
    <property type="evidence" value="ECO:0007669"/>
    <property type="project" value="UniProtKB-KW"/>
</dbReference>
<dbReference type="Pfam" id="PF00534">
    <property type="entry name" value="Glycos_transf_1"/>
    <property type="match status" value="1"/>
</dbReference>
<evidence type="ECO:0000256" key="6">
    <source>
        <dbReference type="ARBA" id="ARBA00023136"/>
    </source>
</evidence>
<evidence type="ECO:0000256" key="2">
    <source>
        <dbReference type="ARBA" id="ARBA00010488"/>
    </source>
</evidence>
<evidence type="ECO:0000313" key="8">
    <source>
        <dbReference type="EMBL" id="MCY9280636.1"/>
    </source>
</evidence>
<keyword evidence="3" id="KW-1003">Cell membrane</keyword>
<dbReference type="PANTHER" id="PTHR37316:SF3">
    <property type="entry name" value="TEICHOIC ACID GLYCEROL-PHOSPHATE TRANSFERASE"/>
    <property type="match status" value="1"/>
</dbReference>
<dbReference type="InterPro" id="IPR007554">
    <property type="entry name" value="Glycerophosphate_synth"/>
</dbReference>
<evidence type="ECO:0000256" key="4">
    <source>
        <dbReference type="ARBA" id="ARBA00022679"/>
    </source>
</evidence>
<comment type="caution">
    <text evidence="8">The sequence shown here is derived from an EMBL/GenBank/DDBJ whole genome shotgun (WGS) entry which is preliminary data.</text>
</comment>
<accession>A0AA90JBV7</accession>
<keyword evidence="4" id="KW-0808">Transferase</keyword>
<dbReference type="Gene3D" id="3.40.50.2000">
    <property type="entry name" value="Glycogen Phosphorylase B"/>
    <property type="match status" value="2"/>
</dbReference>
<protein>
    <submittedName>
        <fullName evidence="8">CDP-glycerol glycerophosphotransferase family protein</fullName>
    </submittedName>
</protein>
<dbReference type="Pfam" id="PF04464">
    <property type="entry name" value="Glyphos_transf"/>
    <property type="match status" value="1"/>
</dbReference>
<dbReference type="SUPFAM" id="SSF53756">
    <property type="entry name" value="UDP-Glycosyltransferase/glycogen phosphorylase"/>
    <property type="match status" value="2"/>
</dbReference>
<dbReference type="GO" id="GO:0016757">
    <property type="term" value="F:glycosyltransferase activity"/>
    <property type="evidence" value="ECO:0007669"/>
    <property type="project" value="InterPro"/>
</dbReference>
<dbReference type="InterPro" id="IPR043148">
    <property type="entry name" value="TagF_C"/>
</dbReference>
<dbReference type="GO" id="GO:0047355">
    <property type="term" value="F:CDP-glycerol glycerophosphotransferase activity"/>
    <property type="evidence" value="ECO:0007669"/>
    <property type="project" value="InterPro"/>
</dbReference>
<dbReference type="InterPro" id="IPR001296">
    <property type="entry name" value="Glyco_trans_1"/>
</dbReference>
<reference evidence="8" key="1">
    <citation type="submission" date="2022-02" db="EMBL/GenBank/DDBJ databases">
        <title>Crop Bioprotection Bacillus Genome Sequencing.</title>
        <authorList>
            <person name="Dunlap C."/>
        </authorList>
    </citation>
    <scope>NUCLEOTIDE SEQUENCE</scope>
    <source>
        <strain evidence="8">T20C14</strain>
    </source>
</reference>
<dbReference type="CDD" id="cd03811">
    <property type="entry name" value="GT4_GT28_WabH-like"/>
    <property type="match status" value="1"/>
</dbReference>
<dbReference type="Gene3D" id="3.40.50.11820">
    <property type="match status" value="1"/>
</dbReference>
<dbReference type="Gene3D" id="3.40.50.12580">
    <property type="match status" value="1"/>
</dbReference>
<name>A0AA90JBV7_9BACI</name>
<comment type="similarity">
    <text evidence="2">Belongs to the CDP-glycerol glycerophosphotransferase family.</text>
</comment>
<dbReference type="EMBL" id="JALAXI010000010">
    <property type="protein sequence ID" value="MCY9280636.1"/>
    <property type="molecule type" value="Genomic_DNA"/>
</dbReference>
<keyword evidence="6" id="KW-0472">Membrane</keyword>
<evidence type="ECO:0000313" key="9">
    <source>
        <dbReference type="Proteomes" id="UP001066455"/>
    </source>
</evidence>
<dbReference type="InterPro" id="IPR043149">
    <property type="entry name" value="TagF_N"/>
</dbReference>
<dbReference type="InterPro" id="IPR051612">
    <property type="entry name" value="Teichoic_Acid_Biosynth"/>
</dbReference>
<evidence type="ECO:0000256" key="1">
    <source>
        <dbReference type="ARBA" id="ARBA00004202"/>
    </source>
</evidence>
<evidence type="ECO:0000256" key="3">
    <source>
        <dbReference type="ARBA" id="ARBA00022475"/>
    </source>
</evidence>
<dbReference type="Proteomes" id="UP001066455">
    <property type="component" value="Unassembled WGS sequence"/>
</dbReference>
<dbReference type="AlphaFoldDB" id="A0AA90JBV7"/>
<evidence type="ECO:0000256" key="5">
    <source>
        <dbReference type="ARBA" id="ARBA00022944"/>
    </source>
</evidence>
<organism evidence="8 9">
    <name type="scientific">Bacillus haynesii</name>
    <dbReference type="NCBI Taxonomy" id="1925021"/>
    <lineage>
        <taxon>Bacteria</taxon>
        <taxon>Bacillati</taxon>
        <taxon>Bacillota</taxon>
        <taxon>Bacilli</taxon>
        <taxon>Bacillales</taxon>
        <taxon>Bacillaceae</taxon>
        <taxon>Bacillus</taxon>
    </lineage>
</organism>
<proteinExistence type="inferred from homology"/>
<keyword evidence="5" id="KW-0777">Teichoic acid biosynthesis</keyword>
<dbReference type="RefSeq" id="WP_268305360.1">
    <property type="nucleotide sequence ID" value="NZ_JALAJZ010000001.1"/>
</dbReference>
<sequence length="839" mass="98122">MNFKRIKKIAKRKVRFIIDPLKEYLSNKRVRIRAKYSQYVSLPIKEKTVLYEAYHGRSISGNCYAIFLKLVQDKDFKDYHHVWVINDISDPMVEELKRNYQNVSFTSVDSNHYLKYLATSKYLINDTSFPFYFVKRDEQIYINTWHGTPLKTLGLDIKNRGMSTHKNIQRNLLHSDYLISPNQFTYEKLLKSHDIYEIYAGKVADIGYPRTDLTLETNGEEVRKTLNIPLDKKVILYAPTWRGTVGKENDTSQVLLDEVMDIQKSMGDDYIVLLKSHYFTFEYFKKNKLDHLCVPNWYDTNKLLAAVDILITDYSSIFFDFLPLKKPVLFYMIDHQEYEAERGFYLDINNLPGPVCESLNELIDKLQNIHILKKEFSEQYDKYLEEFCYNDDGQASKRLVEMIFKKQNQEQLISTETDKQKLLFYCGGFYNNGITMSAINLFDHIDYSKYEVTVIDNANEHKDKWKNIRKLNPKVHVLYRPGVFNKTLKETYEHQLVLRRGIYTDSMSKTAPVKAYQRELKRIIGNAKFDIGIDFGGYNKFWSMLFAFGQFKTRSIYLHNDMMEEYNKKINGKYKHRKNLKVIFSLYKYYDKVVSVAKSANEENYKNLRQFIPDADRKMVYVDNVIGSKQILKNKDVKNTVQTNGKEYLILREQNEENPNILNIFGLTVPKKENYNFINIGRLSPEKGQEKLINSFAQLHKEFPNSKLYIVGDGPLKKQLTLQAETLGLENDIIFAGQLENPFALLDECDCFVLSSDYEGQGLVLMEAMIVGKPIIATDVTGVRSVLEGGLGLLVENTEEALTEAMKKYITEGIEYRTFDYESYNNHALQLFYKNVCQS</sequence>
<dbReference type="GO" id="GO:0005886">
    <property type="term" value="C:plasma membrane"/>
    <property type="evidence" value="ECO:0007669"/>
    <property type="project" value="UniProtKB-SubCell"/>
</dbReference>
<dbReference type="PANTHER" id="PTHR37316">
    <property type="entry name" value="TEICHOIC ACID GLYCEROL-PHOSPHATE PRIMASE"/>
    <property type="match status" value="1"/>
</dbReference>
<evidence type="ECO:0000259" key="7">
    <source>
        <dbReference type="Pfam" id="PF00534"/>
    </source>
</evidence>
<gene>
    <name evidence="8" type="ORF">MOE73_11225</name>
</gene>
<feature type="domain" description="Glycosyl transferase family 1" evidence="7">
    <location>
        <begin position="671"/>
        <end position="823"/>
    </location>
</feature>